<name>A0A1T4PKD9_9SPIR</name>
<protein>
    <submittedName>
        <fullName evidence="2">D-alanyl-D-alanine carboxypeptidase</fullName>
    </submittedName>
</protein>
<dbReference type="AlphaFoldDB" id="A0A1T4PKD9"/>
<dbReference type="Gene3D" id="3.30.1380.10">
    <property type="match status" value="1"/>
</dbReference>
<dbReference type="Proteomes" id="UP000190395">
    <property type="component" value="Unassembled WGS sequence"/>
</dbReference>
<keyword evidence="3" id="KW-1185">Reference proteome</keyword>
<dbReference type="STRING" id="225004.SAMN02745152_01622"/>
<dbReference type="InterPro" id="IPR039561">
    <property type="entry name" value="Peptidase_M15C"/>
</dbReference>
<keyword evidence="2" id="KW-0121">Carboxypeptidase</keyword>
<dbReference type="Pfam" id="PF13539">
    <property type="entry name" value="Peptidase_M15_4"/>
    <property type="match status" value="1"/>
</dbReference>
<feature type="domain" description="Peptidase M15C" evidence="1">
    <location>
        <begin position="242"/>
        <end position="320"/>
    </location>
</feature>
<keyword evidence="2" id="KW-0645">Protease</keyword>
<proteinExistence type="predicted"/>
<evidence type="ECO:0000313" key="3">
    <source>
        <dbReference type="Proteomes" id="UP000190395"/>
    </source>
</evidence>
<sequence length="328" mass="38865">MNFRHTRFTAKFFIFLAVLFFLTGTFFAIKNVKKQNELNSIFAEKISGLAEEKKLPDEPVQLEIFRKSYPDVFFESFYDEEKNDWLVKISAPIFPGKEEKKQTELWWAEGRLLPEDELENKNEYWKLIYQYSKLKDPKEMNAEEIEEVRNFSSSKNRQTSQGTPMFFFDFLYAAKSKVIIEDHIAYSTFLGKPTKIHERIKTPLLNVEKRILKLADDDPEIDGFVKNLKSADAYNWRVIEGTGGRKSFHSYGIAVDLIPKRLYGKAIFWSWTRDKDPKNWMLTPLEKRWMPPQKVIDIFEDEGFIWGGNWIIFDNMHFEYHPEILTGM</sequence>
<dbReference type="SUPFAM" id="SSF55166">
    <property type="entry name" value="Hedgehog/DD-peptidase"/>
    <property type="match status" value="1"/>
</dbReference>
<dbReference type="EMBL" id="FUXC01000009">
    <property type="protein sequence ID" value="SJZ91707.1"/>
    <property type="molecule type" value="Genomic_DNA"/>
</dbReference>
<evidence type="ECO:0000313" key="2">
    <source>
        <dbReference type="EMBL" id="SJZ91707.1"/>
    </source>
</evidence>
<dbReference type="InterPro" id="IPR009045">
    <property type="entry name" value="Zn_M74/Hedgehog-like"/>
</dbReference>
<keyword evidence="2" id="KW-0378">Hydrolase</keyword>
<accession>A0A1T4PKD9</accession>
<evidence type="ECO:0000259" key="1">
    <source>
        <dbReference type="Pfam" id="PF13539"/>
    </source>
</evidence>
<reference evidence="2 3" key="1">
    <citation type="submission" date="2017-02" db="EMBL/GenBank/DDBJ databases">
        <authorList>
            <person name="Peterson S.W."/>
        </authorList>
    </citation>
    <scope>NUCLEOTIDE SEQUENCE [LARGE SCALE GENOMIC DNA]</scope>
    <source>
        <strain evidence="2 3">ATCC BAA-909</strain>
    </source>
</reference>
<gene>
    <name evidence="2" type="ORF">SAMN02745152_01622</name>
</gene>
<dbReference type="GO" id="GO:0004180">
    <property type="term" value="F:carboxypeptidase activity"/>
    <property type="evidence" value="ECO:0007669"/>
    <property type="project" value="UniProtKB-KW"/>
</dbReference>
<organism evidence="2 3">
    <name type="scientific">Treponema berlinense</name>
    <dbReference type="NCBI Taxonomy" id="225004"/>
    <lineage>
        <taxon>Bacteria</taxon>
        <taxon>Pseudomonadati</taxon>
        <taxon>Spirochaetota</taxon>
        <taxon>Spirochaetia</taxon>
        <taxon>Spirochaetales</taxon>
        <taxon>Treponemataceae</taxon>
        <taxon>Treponema</taxon>
    </lineage>
</organism>